<accession>A0A0P1BSN6</accession>
<sequence>MRACTIRLPWMFAEHPIRIASRQSFSASSRSPCIGVADQFYAEGPKNALQTEVEFLRDASERLHATKVSKAPFGVPVALLLQQRQE</sequence>
<keyword evidence="2" id="KW-1185">Reference proteome</keyword>
<organism evidence="1 2">
    <name type="scientific">Ceraceosorus bombacis</name>
    <dbReference type="NCBI Taxonomy" id="401625"/>
    <lineage>
        <taxon>Eukaryota</taxon>
        <taxon>Fungi</taxon>
        <taxon>Dikarya</taxon>
        <taxon>Basidiomycota</taxon>
        <taxon>Ustilaginomycotina</taxon>
        <taxon>Exobasidiomycetes</taxon>
        <taxon>Ceraceosorales</taxon>
        <taxon>Ceraceosoraceae</taxon>
        <taxon>Ceraceosorus</taxon>
    </lineage>
</organism>
<protein>
    <submittedName>
        <fullName evidence="1">Uncharacterized protein</fullName>
    </submittedName>
</protein>
<evidence type="ECO:0000313" key="1">
    <source>
        <dbReference type="EMBL" id="CEH18996.1"/>
    </source>
</evidence>
<proteinExistence type="predicted"/>
<reference evidence="1 2" key="1">
    <citation type="submission" date="2014-09" db="EMBL/GenBank/DDBJ databases">
        <authorList>
            <person name="Magalhaes I.L.F."/>
            <person name="Oliveira U."/>
            <person name="Santos F.R."/>
            <person name="Vidigal T.H.D.A."/>
            <person name="Brescovit A.D."/>
            <person name="Santos A.J."/>
        </authorList>
    </citation>
    <scope>NUCLEOTIDE SEQUENCE [LARGE SCALE GENOMIC DNA]</scope>
</reference>
<evidence type="ECO:0000313" key="2">
    <source>
        <dbReference type="Proteomes" id="UP000054845"/>
    </source>
</evidence>
<dbReference type="AlphaFoldDB" id="A0A0P1BSN6"/>
<dbReference type="Proteomes" id="UP000054845">
    <property type="component" value="Unassembled WGS sequence"/>
</dbReference>
<dbReference type="EMBL" id="CCYA01000276">
    <property type="protein sequence ID" value="CEH18996.1"/>
    <property type="molecule type" value="Genomic_DNA"/>
</dbReference>
<name>A0A0P1BSN6_9BASI</name>